<proteinExistence type="predicted"/>
<gene>
    <name evidence="2" type="ORF">ACMD2_16441</name>
</gene>
<organism evidence="2 3">
    <name type="scientific">Ananas comosus</name>
    <name type="common">Pineapple</name>
    <name type="synonym">Ananas ananas</name>
    <dbReference type="NCBI Taxonomy" id="4615"/>
    <lineage>
        <taxon>Eukaryota</taxon>
        <taxon>Viridiplantae</taxon>
        <taxon>Streptophyta</taxon>
        <taxon>Embryophyta</taxon>
        <taxon>Tracheophyta</taxon>
        <taxon>Spermatophyta</taxon>
        <taxon>Magnoliopsida</taxon>
        <taxon>Liliopsida</taxon>
        <taxon>Poales</taxon>
        <taxon>Bromeliaceae</taxon>
        <taxon>Bromelioideae</taxon>
        <taxon>Ananas</taxon>
    </lineage>
</organism>
<accession>A0A199UNA9</accession>
<reference evidence="2 3" key="1">
    <citation type="journal article" date="2016" name="DNA Res.">
        <title>The draft genome of MD-2 pineapple using hybrid error correction of long reads.</title>
        <authorList>
            <person name="Redwan R.M."/>
            <person name="Saidin A."/>
            <person name="Kumar S.V."/>
        </authorList>
    </citation>
    <scope>NUCLEOTIDE SEQUENCE [LARGE SCALE GENOMIC DNA]</scope>
    <source>
        <strain evidence="3">cv. MD2</strain>
        <tissue evidence="2">Leaf</tissue>
    </source>
</reference>
<dbReference type="Proteomes" id="UP000092600">
    <property type="component" value="Unassembled WGS sequence"/>
</dbReference>
<evidence type="ECO:0000313" key="3">
    <source>
        <dbReference type="Proteomes" id="UP000092600"/>
    </source>
</evidence>
<evidence type="ECO:0000256" key="1">
    <source>
        <dbReference type="SAM" id="MobiDB-lite"/>
    </source>
</evidence>
<dbReference type="EMBL" id="LSRQ01006398">
    <property type="protein sequence ID" value="OAY66234.1"/>
    <property type="molecule type" value="Genomic_DNA"/>
</dbReference>
<sequence length="64" mass="7276">MYLARFHATEENGGGAEQDRFDEEVVVEHKLRARIGGSIAYNWSRPNMKPSPLTDERVRSLGET</sequence>
<name>A0A199UNA9_ANACO</name>
<comment type="caution">
    <text evidence="2">The sequence shown here is derived from an EMBL/GenBank/DDBJ whole genome shotgun (WGS) entry which is preliminary data.</text>
</comment>
<feature type="region of interest" description="Disordered" evidence="1">
    <location>
        <begin position="45"/>
        <end position="64"/>
    </location>
</feature>
<protein>
    <submittedName>
        <fullName evidence="2">Uncharacterized protein</fullName>
    </submittedName>
</protein>
<feature type="compositionally biased region" description="Basic and acidic residues" evidence="1">
    <location>
        <begin position="54"/>
        <end position="64"/>
    </location>
</feature>
<evidence type="ECO:0000313" key="2">
    <source>
        <dbReference type="EMBL" id="OAY66234.1"/>
    </source>
</evidence>
<dbReference type="AlphaFoldDB" id="A0A199UNA9"/>